<dbReference type="AlphaFoldDB" id="A0A0A8ZZ53"/>
<name>A0A0A8ZZ53_ARUDO</name>
<sequence length="22" mass="2454">MSLCMFAMPVPRLGSSRRSLTL</sequence>
<protein>
    <submittedName>
        <fullName evidence="1">Uncharacterized protein</fullName>
    </submittedName>
</protein>
<reference evidence="1" key="1">
    <citation type="submission" date="2014-09" db="EMBL/GenBank/DDBJ databases">
        <authorList>
            <person name="Magalhaes I.L.F."/>
            <person name="Oliveira U."/>
            <person name="Santos F.R."/>
            <person name="Vidigal T.H.D.A."/>
            <person name="Brescovit A.D."/>
            <person name="Santos A.J."/>
        </authorList>
    </citation>
    <scope>NUCLEOTIDE SEQUENCE</scope>
    <source>
        <tissue evidence="1">Shoot tissue taken approximately 20 cm above the soil surface</tissue>
    </source>
</reference>
<dbReference type="EMBL" id="GBRH01257828">
    <property type="protein sequence ID" value="JAD40067.1"/>
    <property type="molecule type" value="Transcribed_RNA"/>
</dbReference>
<accession>A0A0A8ZZ53</accession>
<proteinExistence type="predicted"/>
<evidence type="ECO:0000313" key="1">
    <source>
        <dbReference type="EMBL" id="JAD40067.1"/>
    </source>
</evidence>
<reference evidence="1" key="2">
    <citation type="journal article" date="2015" name="Data Brief">
        <title>Shoot transcriptome of the giant reed, Arundo donax.</title>
        <authorList>
            <person name="Barrero R.A."/>
            <person name="Guerrero F.D."/>
            <person name="Moolhuijzen P."/>
            <person name="Goolsby J.A."/>
            <person name="Tidwell J."/>
            <person name="Bellgard S.E."/>
            <person name="Bellgard M.I."/>
        </authorList>
    </citation>
    <scope>NUCLEOTIDE SEQUENCE</scope>
    <source>
        <tissue evidence="1">Shoot tissue taken approximately 20 cm above the soil surface</tissue>
    </source>
</reference>
<organism evidence="1">
    <name type="scientific">Arundo donax</name>
    <name type="common">Giant reed</name>
    <name type="synonym">Donax arundinaceus</name>
    <dbReference type="NCBI Taxonomy" id="35708"/>
    <lineage>
        <taxon>Eukaryota</taxon>
        <taxon>Viridiplantae</taxon>
        <taxon>Streptophyta</taxon>
        <taxon>Embryophyta</taxon>
        <taxon>Tracheophyta</taxon>
        <taxon>Spermatophyta</taxon>
        <taxon>Magnoliopsida</taxon>
        <taxon>Liliopsida</taxon>
        <taxon>Poales</taxon>
        <taxon>Poaceae</taxon>
        <taxon>PACMAD clade</taxon>
        <taxon>Arundinoideae</taxon>
        <taxon>Arundineae</taxon>
        <taxon>Arundo</taxon>
    </lineage>
</organism>